<accession>A0ABP3TUE6</accession>
<dbReference type="InterPro" id="IPR050807">
    <property type="entry name" value="TransReg_Diox_bact_type"/>
</dbReference>
<dbReference type="SMART" id="SM00530">
    <property type="entry name" value="HTH_XRE"/>
    <property type="match status" value="1"/>
</dbReference>
<dbReference type="PROSITE" id="PS50943">
    <property type="entry name" value="HTH_CROC1"/>
    <property type="match status" value="1"/>
</dbReference>
<protein>
    <recommendedName>
        <fullName evidence="3">HTH cro/C1-type domain-containing protein</fullName>
    </recommendedName>
</protein>
<organism evidence="4 5">
    <name type="scientific">Aquimarina litoralis</name>
    <dbReference type="NCBI Taxonomy" id="584605"/>
    <lineage>
        <taxon>Bacteria</taxon>
        <taxon>Pseudomonadati</taxon>
        <taxon>Bacteroidota</taxon>
        <taxon>Flavobacteriia</taxon>
        <taxon>Flavobacteriales</taxon>
        <taxon>Flavobacteriaceae</taxon>
        <taxon>Aquimarina</taxon>
    </lineage>
</organism>
<evidence type="ECO:0000256" key="2">
    <source>
        <dbReference type="SAM" id="Phobius"/>
    </source>
</evidence>
<comment type="caution">
    <text evidence="4">The sequence shown here is derived from an EMBL/GenBank/DDBJ whole genome shotgun (WGS) entry which is preliminary data.</text>
</comment>
<dbReference type="InterPro" id="IPR010982">
    <property type="entry name" value="Lambda_DNA-bd_dom_sf"/>
</dbReference>
<dbReference type="SUPFAM" id="SSF47413">
    <property type="entry name" value="lambda repressor-like DNA-binding domains"/>
    <property type="match status" value="1"/>
</dbReference>
<evidence type="ECO:0000259" key="3">
    <source>
        <dbReference type="PROSITE" id="PS50943"/>
    </source>
</evidence>
<dbReference type="EMBL" id="BAAAGE010000001">
    <property type="protein sequence ID" value="GAA0715871.1"/>
    <property type="molecule type" value="Genomic_DNA"/>
</dbReference>
<sequence length="303" mass="34274">MKTSSSHSTAENTTSTESKNLKIMKQPALGIKISELRKSKGLTQEELVEQCNISVRTIQRIEAGEVTPRSYTIKTILSALDYDLEDIQTRDSQVTKEFKKLFLLDIDDSKEASFLNRQLTISWISGIIYFILGFVEFAFDYARYFDNSMIVSNAIYSILKLTVLASFILFMRGFILSGKIFKNYLLRIIAFILTIMTIIFYSYDIISIYLGEFDTMYIVGAHSVSIGIIGVLFGISVIRLQNALGMLAKTTGIFEIIAYGCMATVLLGILGYFLLTPTIILEIILLFRISEMIKAKQEETHLE</sequence>
<dbReference type="Pfam" id="PF01381">
    <property type="entry name" value="HTH_3"/>
    <property type="match status" value="1"/>
</dbReference>
<evidence type="ECO:0000256" key="1">
    <source>
        <dbReference type="ARBA" id="ARBA00023125"/>
    </source>
</evidence>
<feature type="transmembrane region" description="Helical" evidence="2">
    <location>
        <begin position="119"/>
        <end position="142"/>
    </location>
</feature>
<gene>
    <name evidence="4" type="ORF">GCM10009430_10870</name>
</gene>
<feature type="transmembrane region" description="Helical" evidence="2">
    <location>
        <begin position="154"/>
        <end position="172"/>
    </location>
</feature>
<dbReference type="CDD" id="cd00093">
    <property type="entry name" value="HTH_XRE"/>
    <property type="match status" value="1"/>
</dbReference>
<keyword evidence="1" id="KW-0238">DNA-binding</keyword>
<feature type="transmembrane region" description="Helical" evidence="2">
    <location>
        <begin position="252"/>
        <end position="275"/>
    </location>
</feature>
<dbReference type="InterPro" id="IPR001387">
    <property type="entry name" value="Cro/C1-type_HTH"/>
</dbReference>
<dbReference type="PANTHER" id="PTHR46797">
    <property type="entry name" value="HTH-TYPE TRANSCRIPTIONAL REGULATOR"/>
    <property type="match status" value="1"/>
</dbReference>
<feature type="transmembrane region" description="Helical" evidence="2">
    <location>
        <begin position="215"/>
        <end position="240"/>
    </location>
</feature>
<dbReference type="PANTHER" id="PTHR46797:SF1">
    <property type="entry name" value="METHYLPHOSPHONATE SYNTHASE"/>
    <property type="match status" value="1"/>
</dbReference>
<dbReference type="Gene3D" id="1.10.260.40">
    <property type="entry name" value="lambda repressor-like DNA-binding domains"/>
    <property type="match status" value="1"/>
</dbReference>
<reference evidence="5" key="1">
    <citation type="journal article" date="2019" name="Int. J. Syst. Evol. Microbiol.">
        <title>The Global Catalogue of Microorganisms (GCM) 10K type strain sequencing project: providing services to taxonomists for standard genome sequencing and annotation.</title>
        <authorList>
            <consortium name="The Broad Institute Genomics Platform"/>
            <consortium name="The Broad Institute Genome Sequencing Center for Infectious Disease"/>
            <person name="Wu L."/>
            <person name="Ma J."/>
        </authorList>
    </citation>
    <scope>NUCLEOTIDE SEQUENCE [LARGE SCALE GENOMIC DNA]</scope>
    <source>
        <strain evidence="5">JCM 15974</strain>
    </source>
</reference>
<proteinExistence type="predicted"/>
<feature type="domain" description="HTH cro/C1-type" evidence="3">
    <location>
        <begin position="33"/>
        <end position="87"/>
    </location>
</feature>
<keyword evidence="2" id="KW-0472">Membrane</keyword>
<keyword evidence="2" id="KW-1133">Transmembrane helix</keyword>
<dbReference type="Proteomes" id="UP001501758">
    <property type="component" value="Unassembled WGS sequence"/>
</dbReference>
<dbReference type="RefSeq" id="WP_343911242.1">
    <property type="nucleotide sequence ID" value="NZ_BAAAGE010000001.1"/>
</dbReference>
<feature type="transmembrane region" description="Helical" evidence="2">
    <location>
        <begin position="184"/>
        <end position="203"/>
    </location>
</feature>
<name>A0ABP3TUE6_9FLAO</name>
<evidence type="ECO:0000313" key="4">
    <source>
        <dbReference type="EMBL" id="GAA0715871.1"/>
    </source>
</evidence>
<evidence type="ECO:0000313" key="5">
    <source>
        <dbReference type="Proteomes" id="UP001501758"/>
    </source>
</evidence>
<keyword evidence="2" id="KW-0812">Transmembrane</keyword>
<keyword evidence="5" id="KW-1185">Reference proteome</keyword>